<dbReference type="GO" id="GO:0008270">
    <property type="term" value="F:zinc ion binding"/>
    <property type="evidence" value="ECO:0007669"/>
    <property type="project" value="TreeGrafter"/>
</dbReference>
<dbReference type="NCBIfam" id="TIGR00073">
    <property type="entry name" value="hypB"/>
    <property type="match status" value="1"/>
</dbReference>
<dbReference type="AlphaFoldDB" id="X1M6G1"/>
<evidence type="ECO:0000256" key="3">
    <source>
        <dbReference type="ARBA" id="ARBA00022723"/>
    </source>
</evidence>
<reference evidence="9" key="1">
    <citation type="journal article" date="2014" name="Front. Microbiol.">
        <title>High frequency of phylogenetically diverse reductive dehalogenase-homologous genes in deep subseafloor sedimentary metagenomes.</title>
        <authorList>
            <person name="Kawai M."/>
            <person name="Futagami T."/>
            <person name="Toyoda A."/>
            <person name="Takaki Y."/>
            <person name="Nishi S."/>
            <person name="Hori S."/>
            <person name="Arai W."/>
            <person name="Tsubouchi T."/>
            <person name="Morono Y."/>
            <person name="Uchiyama I."/>
            <person name="Ito T."/>
            <person name="Fujiyama A."/>
            <person name="Inagaki F."/>
            <person name="Takami H."/>
        </authorList>
    </citation>
    <scope>NUCLEOTIDE SEQUENCE</scope>
    <source>
        <strain evidence="9">Expedition CK06-06</strain>
    </source>
</reference>
<keyword evidence="5" id="KW-0378">Hydrolase</keyword>
<keyword evidence="4" id="KW-0547">Nucleotide-binding</keyword>
<keyword evidence="2" id="KW-0533">Nickel</keyword>
<organism evidence="9">
    <name type="scientific">marine sediment metagenome</name>
    <dbReference type="NCBI Taxonomy" id="412755"/>
    <lineage>
        <taxon>unclassified sequences</taxon>
        <taxon>metagenomes</taxon>
        <taxon>ecological metagenomes</taxon>
    </lineage>
</organism>
<sequence>EKIKKFTDNVVQINTGGTCHLNATMVAQAVSKMRTYHLDLILIENVGNLICPVGFDLGEDYKIVISSVNEGDDKPVKYPPVFIKSNLILLNKMDLIKISDFNQSFFNKKIGELNPRSEVIRLSCKTGIGLGKWVKWVLDCCKNKNDL</sequence>
<dbReference type="PANTHER" id="PTHR30134">
    <property type="entry name" value="HYDROGENASE PROTEIN ASSEMBLY PROTEIN, NICKEL CHAPERONE"/>
    <property type="match status" value="1"/>
</dbReference>
<dbReference type="Pfam" id="PF02492">
    <property type="entry name" value="cobW"/>
    <property type="match status" value="1"/>
</dbReference>
<dbReference type="PIRSF" id="PIRSF005624">
    <property type="entry name" value="Ni-bind_GTPase"/>
    <property type="match status" value="1"/>
</dbReference>
<dbReference type="InterPro" id="IPR004392">
    <property type="entry name" value="Hyd_mat_HypB"/>
</dbReference>
<evidence type="ECO:0000256" key="1">
    <source>
        <dbReference type="ARBA" id="ARBA00006211"/>
    </source>
</evidence>
<dbReference type="GO" id="GO:0003924">
    <property type="term" value="F:GTPase activity"/>
    <property type="evidence" value="ECO:0007669"/>
    <property type="project" value="InterPro"/>
</dbReference>
<dbReference type="GO" id="GO:0005525">
    <property type="term" value="F:GTP binding"/>
    <property type="evidence" value="ECO:0007669"/>
    <property type="project" value="UniProtKB-KW"/>
</dbReference>
<protein>
    <recommendedName>
        <fullName evidence="8">CobW/HypB/UreG nucleotide-binding domain-containing protein</fullName>
    </recommendedName>
</protein>
<keyword evidence="7" id="KW-0342">GTP-binding</keyword>
<dbReference type="PANTHER" id="PTHR30134:SF2">
    <property type="entry name" value="HYDROGENASE MATURATION FACTOR HYPB"/>
    <property type="match status" value="1"/>
</dbReference>
<keyword evidence="3" id="KW-0479">Metal-binding</keyword>
<evidence type="ECO:0000256" key="5">
    <source>
        <dbReference type="ARBA" id="ARBA00022801"/>
    </source>
</evidence>
<gene>
    <name evidence="9" type="ORF">S06H3_22339</name>
</gene>
<evidence type="ECO:0000313" key="9">
    <source>
        <dbReference type="EMBL" id="GAI13661.1"/>
    </source>
</evidence>
<keyword evidence="6" id="KW-0862">Zinc</keyword>
<name>X1M6G1_9ZZZZ</name>
<comment type="similarity">
    <text evidence="1">Belongs to the SIMIBI class G3E GTPase family. HypB/HupM subfamily.</text>
</comment>
<dbReference type="GO" id="GO:0016151">
    <property type="term" value="F:nickel cation binding"/>
    <property type="evidence" value="ECO:0007669"/>
    <property type="project" value="InterPro"/>
</dbReference>
<feature type="non-terminal residue" evidence="9">
    <location>
        <position position="1"/>
    </location>
</feature>
<accession>X1M6G1</accession>
<comment type="caution">
    <text evidence="9">The sequence shown here is derived from an EMBL/GenBank/DDBJ whole genome shotgun (WGS) entry which is preliminary data.</text>
</comment>
<evidence type="ECO:0000256" key="7">
    <source>
        <dbReference type="ARBA" id="ARBA00023134"/>
    </source>
</evidence>
<dbReference type="GO" id="GO:0051604">
    <property type="term" value="P:protein maturation"/>
    <property type="evidence" value="ECO:0007669"/>
    <property type="project" value="InterPro"/>
</dbReference>
<evidence type="ECO:0000256" key="2">
    <source>
        <dbReference type="ARBA" id="ARBA00022596"/>
    </source>
</evidence>
<evidence type="ECO:0000259" key="8">
    <source>
        <dbReference type="Pfam" id="PF02492"/>
    </source>
</evidence>
<dbReference type="SUPFAM" id="SSF52540">
    <property type="entry name" value="P-loop containing nucleoside triphosphate hydrolases"/>
    <property type="match status" value="1"/>
</dbReference>
<dbReference type="InterPro" id="IPR027417">
    <property type="entry name" value="P-loop_NTPase"/>
</dbReference>
<dbReference type="EMBL" id="BARV01011916">
    <property type="protein sequence ID" value="GAI13661.1"/>
    <property type="molecule type" value="Genomic_DNA"/>
</dbReference>
<dbReference type="Gene3D" id="3.40.50.300">
    <property type="entry name" value="P-loop containing nucleotide triphosphate hydrolases"/>
    <property type="match status" value="1"/>
</dbReference>
<dbReference type="InterPro" id="IPR003495">
    <property type="entry name" value="CobW/HypB/UreG_nucleotide-bd"/>
</dbReference>
<proteinExistence type="inferred from homology"/>
<evidence type="ECO:0000256" key="4">
    <source>
        <dbReference type="ARBA" id="ARBA00022741"/>
    </source>
</evidence>
<feature type="domain" description="CobW/HypB/UreG nucleotide-binding" evidence="8">
    <location>
        <begin position="5"/>
        <end position="120"/>
    </location>
</feature>
<evidence type="ECO:0000256" key="6">
    <source>
        <dbReference type="ARBA" id="ARBA00022833"/>
    </source>
</evidence>